<keyword evidence="6 8" id="KW-0067">ATP-binding</keyword>
<comment type="caution">
    <text evidence="10">The sequence shown here is derived from an EMBL/GenBank/DDBJ whole genome shotgun (WGS) entry which is preliminary data.</text>
</comment>
<evidence type="ECO:0000313" key="11">
    <source>
        <dbReference type="Proteomes" id="UP000612329"/>
    </source>
</evidence>
<reference evidence="10" key="1">
    <citation type="journal article" date="2014" name="Int. J. Syst. Evol. Microbiol.">
        <title>Complete genome sequence of Corynebacterium casei LMG S-19264T (=DSM 44701T), isolated from a smear-ripened cheese.</title>
        <authorList>
            <consortium name="US DOE Joint Genome Institute (JGI-PGF)"/>
            <person name="Walter F."/>
            <person name="Albersmeier A."/>
            <person name="Kalinowski J."/>
            <person name="Ruckert C."/>
        </authorList>
    </citation>
    <scope>NUCLEOTIDE SEQUENCE</scope>
    <source>
        <strain evidence="10">JCM 12862</strain>
    </source>
</reference>
<dbReference type="InterPro" id="IPR012796">
    <property type="entry name" value="Lysidine-tRNA-synth_C"/>
</dbReference>
<evidence type="ECO:0000256" key="6">
    <source>
        <dbReference type="ARBA" id="ARBA00022840"/>
    </source>
</evidence>
<dbReference type="SUPFAM" id="SSF56037">
    <property type="entry name" value="PheT/TilS domain"/>
    <property type="match status" value="1"/>
</dbReference>
<dbReference type="NCBIfam" id="TIGR02433">
    <property type="entry name" value="lysidine_TilS_C"/>
    <property type="match status" value="1"/>
</dbReference>
<dbReference type="Proteomes" id="UP000612329">
    <property type="component" value="Unassembled WGS sequence"/>
</dbReference>
<dbReference type="Pfam" id="PF11734">
    <property type="entry name" value="TilS_C"/>
    <property type="match status" value="1"/>
</dbReference>
<evidence type="ECO:0000313" key="10">
    <source>
        <dbReference type="EMBL" id="GGK15850.1"/>
    </source>
</evidence>
<dbReference type="HAMAP" id="MF_01161">
    <property type="entry name" value="tRNA_Ile_lys_synt"/>
    <property type="match status" value="1"/>
</dbReference>
<sequence>MIAQFQHHINNKLPFLKQGKLLIAISGGLDSVVLTHLCHKLKLNIALAHCNFNLRGEESDADEDFVLQLADDLDLEVFIESFDTTSYAQEFKMSIQMAARDLRYHWFQELKEQLKFDYILTAHHADDNLETFLINLSRGTGLDGLTGIPEVNASIVRPLLQFPRQAIEDYANQHKLTWRNDSSNASTKYLRNKLRHDVIPILKEINPQLLQNFQTTVNNLNDSADIVDDALNAVLKCAIVNIDVNTLKFKISEFKALKNPKAYLHEFLKDFGFTEWHDVVNLLDAQSGKQVFSPTHRLLKDREYLILTDLTADDDSQSISIAENDTNIQIPLGVLHFSEVDTMSTINPNILYVDKALLKYPLSVRKWLEGDIFYPLGMNGKKKLSKYLKDEKLSLIEKENIWLLTSGEAIVWVIGKRADDRFKVTDNTEQILKIELI</sequence>
<dbReference type="EC" id="6.3.4.19" evidence="8"/>
<dbReference type="AlphaFoldDB" id="A0A8J3FEI8"/>
<accession>A0A8J3FEI8</accession>
<evidence type="ECO:0000259" key="9">
    <source>
        <dbReference type="SMART" id="SM00977"/>
    </source>
</evidence>
<name>A0A8J3FEI8_9FLAO</name>
<comment type="domain">
    <text evidence="8">The N-terminal region contains the highly conserved SGGXDS motif, predicted to be a P-loop motif involved in ATP binding.</text>
</comment>
<dbReference type="GO" id="GO:0005737">
    <property type="term" value="C:cytoplasm"/>
    <property type="evidence" value="ECO:0007669"/>
    <property type="project" value="UniProtKB-SubCell"/>
</dbReference>
<organism evidence="10 11">
    <name type="scientific">Yeosuana aromativorans</name>
    <dbReference type="NCBI Taxonomy" id="288019"/>
    <lineage>
        <taxon>Bacteria</taxon>
        <taxon>Pseudomonadati</taxon>
        <taxon>Bacteroidota</taxon>
        <taxon>Flavobacteriia</taxon>
        <taxon>Flavobacteriales</taxon>
        <taxon>Flavobacteriaceae</taxon>
        <taxon>Yeosuana</taxon>
    </lineage>
</organism>
<dbReference type="CDD" id="cd01992">
    <property type="entry name" value="TilS_N"/>
    <property type="match status" value="1"/>
</dbReference>
<protein>
    <recommendedName>
        <fullName evidence="8">tRNA(Ile)-lysidine synthase</fullName>
        <ecNumber evidence="8">6.3.4.19</ecNumber>
    </recommendedName>
    <alternativeName>
        <fullName evidence="8">tRNA(Ile)-2-lysyl-cytidine synthase</fullName>
    </alternativeName>
    <alternativeName>
        <fullName evidence="8">tRNA(Ile)-lysidine synthetase</fullName>
    </alternativeName>
</protein>
<dbReference type="GO" id="GO:0006400">
    <property type="term" value="P:tRNA modification"/>
    <property type="evidence" value="ECO:0007669"/>
    <property type="project" value="UniProtKB-UniRule"/>
</dbReference>
<dbReference type="SMART" id="SM00977">
    <property type="entry name" value="TilS_C"/>
    <property type="match status" value="1"/>
</dbReference>
<keyword evidence="11" id="KW-1185">Reference proteome</keyword>
<dbReference type="PANTHER" id="PTHR43033:SF1">
    <property type="entry name" value="TRNA(ILE)-LYSIDINE SYNTHASE-RELATED"/>
    <property type="match status" value="1"/>
</dbReference>
<dbReference type="InterPro" id="IPR011063">
    <property type="entry name" value="TilS/TtcA_N"/>
</dbReference>
<evidence type="ECO:0000256" key="5">
    <source>
        <dbReference type="ARBA" id="ARBA00022741"/>
    </source>
</evidence>
<dbReference type="Gene3D" id="3.40.50.620">
    <property type="entry name" value="HUPs"/>
    <property type="match status" value="1"/>
</dbReference>
<keyword evidence="4 8" id="KW-0819">tRNA processing</keyword>
<dbReference type="GO" id="GO:0032267">
    <property type="term" value="F:tRNA(Ile)-lysidine synthase activity"/>
    <property type="evidence" value="ECO:0007669"/>
    <property type="project" value="UniProtKB-EC"/>
</dbReference>
<dbReference type="GO" id="GO:0005524">
    <property type="term" value="F:ATP binding"/>
    <property type="evidence" value="ECO:0007669"/>
    <property type="project" value="UniProtKB-UniRule"/>
</dbReference>
<evidence type="ECO:0000256" key="7">
    <source>
        <dbReference type="ARBA" id="ARBA00048539"/>
    </source>
</evidence>
<comment type="function">
    <text evidence="8">Ligates lysine onto the cytidine present at position 34 of the AUA codon-specific tRNA(Ile) that contains the anticodon CAU, in an ATP-dependent manner. Cytidine is converted to lysidine, thus changing the amino acid specificity of the tRNA from methionine to isoleucine.</text>
</comment>
<comment type="catalytic activity">
    <reaction evidence="7 8">
        <text>cytidine(34) in tRNA(Ile2) + L-lysine + ATP = lysidine(34) in tRNA(Ile2) + AMP + diphosphate + H(+)</text>
        <dbReference type="Rhea" id="RHEA:43744"/>
        <dbReference type="Rhea" id="RHEA-COMP:10625"/>
        <dbReference type="Rhea" id="RHEA-COMP:10670"/>
        <dbReference type="ChEBI" id="CHEBI:15378"/>
        <dbReference type="ChEBI" id="CHEBI:30616"/>
        <dbReference type="ChEBI" id="CHEBI:32551"/>
        <dbReference type="ChEBI" id="CHEBI:33019"/>
        <dbReference type="ChEBI" id="CHEBI:82748"/>
        <dbReference type="ChEBI" id="CHEBI:83665"/>
        <dbReference type="ChEBI" id="CHEBI:456215"/>
        <dbReference type="EC" id="6.3.4.19"/>
    </reaction>
</comment>
<dbReference type="InterPro" id="IPR012094">
    <property type="entry name" value="tRNA_Ile_lys_synt"/>
</dbReference>
<keyword evidence="5 8" id="KW-0547">Nucleotide-binding</keyword>
<dbReference type="InterPro" id="IPR014729">
    <property type="entry name" value="Rossmann-like_a/b/a_fold"/>
</dbReference>
<dbReference type="PANTHER" id="PTHR43033">
    <property type="entry name" value="TRNA(ILE)-LYSIDINE SYNTHASE-RELATED"/>
    <property type="match status" value="1"/>
</dbReference>
<evidence type="ECO:0000256" key="2">
    <source>
        <dbReference type="ARBA" id="ARBA00022490"/>
    </source>
</evidence>
<dbReference type="InterPro" id="IPR012795">
    <property type="entry name" value="tRNA_Ile_lys_synt_N"/>
</dbReference>
<evidence type="ECO:0000256" key="1">
    <source>
        <dbReference type="ARBA" id="ARBA00004496"/>
    </source>
</evidence>
<feature type="binding site" evidence="8">
    <location>
        <begin position="26"/>
        <end position="31"/>
    </location>
    <ligand>
        <name>ATP</name>
        <dbReference type="ChEBI" id="CHEBI:30616"/>
    </ligand>
</feature>
<gene>
    <name evidence="8 10" type="primary">tilS</name>
    <name evidence="10" type="ORF">GCM10007962_07650</name>
</gene>
<evidence type="ECO:0000256" key="4">
    <source>
        <dbReference type="ARBA" id="ARBA00022694"/>
    </source>
</evidence>
<comment type="similarity">
    <text evidence="8">Belongs to the tRNA(Ile)-lysidine synthase family.</text>
</comment>
<dbReference type="EMBL" id="BMNR01000002">
    <property type="protein sequence ID" value="GGK15850.1"/>
    <property type="molecule type" value="Genomic_DNA"/>
</dbReference>
<keyword evidence="2 8" id="KW-0963">Cytoplasm</keyword>
<evidence type="ECO:0000256" key="3">
    <source>
        <dbReference type="ARBA" id="ARBA00022598"/>
    </source>
</evidence>
<keyword evidence="3 8" id="KW-0436">Ligase</keyword>
<dbReference type="NCBIfam" id="TIGR02432">
    <property type="entry name" value="lysidine_TilS_N"/>
    <property type="match status" value="1"/>
</dbReference>
<reference evidence="10" key="2">
    <citation type="submission" date="2020-09" db="EMBL/GenBank/DDBJ databases">
        <authorList>
            <person name="Sun Q."/>
            <person name="Ohkuma M."/>
        </authorList>
    </citation>
    <scope>NUCLEOTIDE SEQUENCE</scope>
    <source>
        <strain evidence="10">JCM 12862</strain>
    </source>
</reference>
<comment type="subcellular location">
    <subcellularLocation>
        <location evidence="1 8">Cytoplasm</location>
    </subcellularLocation>
</comment>
<proteinExistence type="inferred from homology"/>
<evidence type="ECO:0000256" key="8">
    <source>
        <dbReference type="HAMAP-Rule" id="MF_01161"/>
    </source>
</evidence>
<dbReference type="RefSeq" id="WP_188650230.1">
    <property type="nucleotide sequence ID" value="NZ_BMNR01000002.1"/>
</dbReference>
<feature type="domain" description="Lysidine-tRNA(Ile) synthetase C-terminal" evidence="9">
    <location>
        <begin position="362"/>
        <end position="434"/>
    </location>
</feature>
<dbReference type="Pfam" id="PF01171">
    <property type="entry name" value="ATP_bind_3"/>
    <property type="match status" value="1"/>
</dbReference>
<dbReference type="SUPFAM" id="SSF52402">
    <property type="entry name" value="Adenine nucleotide alpha hydrolases-like"/>
    <property type="match status" value="1"/>
</dbReference>